<name>A0A397VDN0_9GLOM</name>
<evidence type="ECO:0000313" key="1">
    <source>
        <dbReference type="EMBL" id="RIB20540.1"/>
    </source>
</evidence>
<proteinExistence type="predicted"/>
<dbReference type="OrthoDB" id="2419510at2759"/>
<dbReference type="EMBL" id="QKWP01000411">
    <property type="protein sequence ID" value="RIB20540.1"/>
    <property type="molecule type" value="Genomic_DNA"/>
</dbReference>
<dbReference type="STRING" id="44941.A0A397VDN0"/>
<keyword evidence="2" id="KW-1185">Reference proteome</keyword>
<evidence type="ECO:0000313" key="2">
    <source>
        <dbReference type="Proteomes" id="UP000266673"/>
    </source>
</evidence>
<dbReference type="AlphaFoldDB" id="A0A397VDN0"/>
<comment type="caution">
    <text evidence="1">The sequence shown here is derived from an EMBL/GenBank/DDBJ whole genome shotgun (WGS) entry which is preliminary data.</text>
</comment>
<gene>
    <name evidence="1" type="ORF">C2G38_1185676</name>
</gene>
<organism evidence="1 2">
    <name type="scientific">Gigaspora rosea</name>
    <dbReference type="NCBI Taxonomy" id="44941"/>
    <lineage>
        <taxon>Eukaryota</taxon>
        <taxon>Fungi</taxon>
        <taxon>Fungi incertae sedis</taxon>
        <taxon>Mucoromycota</taxon>
        <taxon>Glomeromycotina</taxon>
        <taxon>Glomeromycetes</taxon>
        <taxon>Diversisporales</taxon>
        <taxon>Gigasporaceae</taxon>
        <taxon>Gigaspora</taxon>
    </lineage>
</organism>
<accession>A0A397VDN0</accession>
<protein>
    <submittedName>
        <fullName evidence="1">Uncharacterized protein</fullName>
    </submittedName>
</protein>
<sequence length="186" mass="21232">MLKGLFRAIRSSNIPWHCNEFESFAHQSQTLVQNDCLQEVGKIIDMIAHSSDPEHIYTKKFLSRYQSQGYPLSTNGLILGLTIVMRSMLTRAIFVLSHPDDVFDLMTFKDVWRIIISNKVVIPLPVTDYVKKALRRTYVMSLQYFAELSIILDKLVAQGNDCPPALYAREIMAASLVGIIVPYDYN</sequence>
<reference evidence="1 2" key="1">
    <citation type="submission" date="2018-06" db="EMBL/GenBank/DDBJ databases">
        <title>Comparative genomics reveals the genomic features of Rhizophagus irregularis, R. cerebriforme, R. diaphanum and Gigaspora rosea, and their symbiotic lifestyle signature.</title>
        <authorList>
            <person name="Morin E."/>
            <person name="San Clemente H."/>
            <person name="Chen E.C.H."/>
            <person name="De La Providencia I."/>
            <person name="Hainaut M."/>
            <person name="Kuo A."/>
            <person name="Kohler A."/>
            <person name="Murat C."/>
            <person name="Tang N."/>
            <person name="Roy S."/>
            <person name="Loubradou J."/>
            <person name="Henrissat B."/>
            <person name="Grigoriev I.V."/>
            <person name="Corradi N."/>
            <person name="Roux C."/>
            <person name="Martin F.M."/>
        </authorList>
    </citation>
    <scope>NUCLEOTIDE SEQUENCE [LARGE SCALE GENOMIC DNA]</scope>
    <source>
        <strain evidence="1 2">DAOM 194757</strain>
    </source>
</reference>
<dbReference type="Proteomes" id="UP000266673">
    <property type="component" value="Unassembled WGS sequence"/>
</dbReference>